<dbReference type="Proteomes" id="UP001500791">
    <property type="component" value="Unassembled WGS sequence"/>
</dbReference>
<evidence type="ECO:0000313" key="3">
    <source>
        <dbReference type="Proteomes" id="UP001500791"/>
    </source>
</evidence>
<feature type="signal peptide" evidence="1">
    <location>
        <begin position="1"/>
        <end position="21"/>
    </location>
</feature>
<evidence type="ECO:0000313" key="2">
    <source>
        <dbReference type="EMBL" id="GAA0390471.1"/>
    </source>
</evidence>
<keyword evidence="1" id="KW-0732">Signal</keyword>
<comment type="caution">
    <text evidence="2">The sequence shown here is derived from an EMBL/GenBank/DDBJ whole genome shotgun (WGS) entry which is preliminary data.</text>
</comment>
<accession>A0ABN0YBX7</accession>
<gene>
    <name evidence="2" type="ORF">GCM10009093_16350</name>
</gene>
<organism evidence="2 3">
    <name type="scientific">Brevundimonas terrae</name>
    <dbReference type="NCBI Taxonomy" id="363631"/>
    <lineage>
        <taxon>Bacteria</taxon>
        <taxon>Pseudomonadati</taxon>
        <taxon>Pseudomonadota</taxon>
        <taxon>Alphaproteobacteria</taxon>
        <taxon>Caulobacterales</taxon>
        <taxon>Caulobacteraceae</taxon>
        <taxon>Brevundimonas</taxon>
    </lineage>
</organism>
<reference evidence="2 3" key="1">
    <citation type="journal article" date="2019" name="Int. J. Syst. Evol. Microbiol.">
        <title>The Global Catalogue of Microorganisms (GCM) 10K type strain sequencing project: providing services to taxonomists for standard genome sequencing and annotation.</title>
        <authorList>
            <consortium name="The Broad Institute Genomics Platform"/>
            <consortium name="The Broad Institute Genome Sequencing Center for Infectious Disease"/>
            <person name="Wu L."/>
            <person name="Ma J."/>
        </authorList>
    </citation>
    <scope>NUCLEOTIDE SEQUENCE [LARGE SCALE GENOMIC DNA]</scope>
    <source>
        <strain evidence="2 3">JCM 13476</strain>
    </source>
</reference>
<feature type="chain" id="PRO_5045392548" description="Lipoprotein" evidence="1">
    <location>
        <begin position="22"/>
        <end position="195"/>
    </location>
</feature>
<protein>
    <recommendedName>
        <fullName evidence="4">Lipoprotein</fullName>
    </recommendedName>
</protein>
<dbReference type="EMBL" id="BAAAEJ010000007">
    <property type="protein sequence ID" value="GAA0390471.1"/>
    <property type="molecule type" value="Genomic_DNA"/>
</dbReference>
<dbReference type="RefSeq" id="WP_167176652.1">
    <property type="nucleotide sequence ID" value="NZ_BAAAEJ010000007.1"/>
</dbReference>
<proteinExistence type="predicted"/>
<evidence type="ECO:0008006" key="4">
    <source>
        <dbReference type="Google" id="ProtNLM"/>
    </source>
</evidence>
<dbReference type="PROSITE" id="PS51257">
    <property type="entry name" value="PROKAR_LIPOPROTEIN"/>
    <property type="match status" value="1"/>
</dbReference>
<keyword evidence="3" id="KW-1185">Reference proteome</keyword>
<sequence>MSKFNKSLKMGAALALMAAMSACVSITEVSGPLKVGQGTYTLDRSWNDVTSVTTQQKGVRLLTLDGPTLNSLYLSEGLKEGQHLARPNSRREKTTPSWRADMGVLEQVEFVRDSVEAYGYARVESASPRPVTVAGQRGVRFDLTAATNSGLQIKGFGQVVAKDGLAYVAIYLAPGEHFYPQSQASAQAAMDSLSL</sequence>
<evidence type="ECO:0000256" key="1">
    <source>
        <dbReference type="SAM" id="SignalP"/>
    </source>
</evidence>
<name>A0ABN0YBX7_9CAUL</name>